<feature type="domain" description="Bacterial type II secretion system protein E" evidence="4">
    <location>
        <begin position="204"/>
        <end position="218"/>
    </location>
</feature>
<dbReference type="InterPro" id="IPR001482">
    <property type="entry name" value="T2SS/T4SS_dom"/>
</dbReference>
<dbReference type="STRING" id="306540.SAMN05421839_1016"/>
<dbReference type="NCBIfam" id="NF041000">
    <property type="entry name" value="ATPase_ComGA"/>
    <property type="match status" value="1"/>
</dbReference>
<evidence type="ECO:0000313" key="8">
    <source>
        <dbReference type="Proteomes" id="UP000321547"/>
    </source>
</evidence>
<dbReference type="InterPro" id="IPR047667">
    <property type="entry name" value="ATPase_ComGA"/>
</dbReference>
<evidence type="ECO:0000256" key="2">
    <source>
        <dbReference type="ARBA" id="ARBA00022741"/>
    </source>
</evidence>
<dbReference type="PROSITE" id="PS00662">
    <property type="entry name" value="T2SP_E"/>
    <property type="match status" value="1"/>
</dbReference>
<evidence type="ECO:0000256" key="3">
    <source>
        <dbReference type="ARBA" id="ARBA00022840"/>
    </source>
</evidence>
<keyword evidence="2" id="KW-0547">Nucleotide-binding</keyword>
<keyword evidence="8" id="KW-1185">Reference proteome</keyword>
<dbReference type="PANTHER" id="PTHR30258:SF2">
    <property type="entry name" value="COMG OPERON PROTEIN 1"/>
    <property type="match status" value="1"/>
</dbReference>
<name>A0A1I5KRT1_9BACI</name>
<protein>
    <submittedName>
        <fullName evidence="5 6">Competence protein ComG</fullName>
    </submittedName>
</protein>
<dbReference type="Proteomes" id="UP000242243">
    <property type="component" value="Unassembled WGS sequence"/>
</dbReference>
<dbReference type="OrthoDB" id="9808272at2"/>
<accession>A0A1I5KRT1</accession>
<dbReference type="EMBL" id="BJWI01000001">
    <property type="protein sequence ID" value="GEM00472.1"/>
    <property type="molecule type" value="Genomic_DNA"/>
</dbReference>
<evidence type="ECO:0000313" key="6">
    <source>
        <dbReference type="EMBL" id="SFO87623.1"/>
    </source>
</evidence>
<dbReference type="GO" id="GO:0016887">
    <property type="term" value="F:ATP hydrolysis activity"/>
    <property type="evidence" value="ECO:0007669"/>
    <property type="project" value="TreeGrafter"/>
</dbReference>
<dbReference type="RefSeq" id="WP_089829121.1">
    <property type="nucleotide sequence ID" value="NZ_BJWI01000001.1"/>
</dbReference>
<dbReference type="Gene3D" id="3.30.450.90">
    <property type="match status" value="1"/>
</dbReference>
<evidence type="ECO:0000259" key="4">
    <source>
        <dbReference type="PROSITE" id="PS00662"/>
    </source>
</evidence>
<dbReference type="Proteomes" id="UP000321547">
    <property type="component" value="Unassembled WGS sequence"/>
</dbReference>
<dbReference type="InterPro" id="IPR027417">
    <property type="entry name" value="P-loop_NTPase"/>
</dbReference>
<evidence type="ECO:0000313" key="5">
    <source>
        <dbReference type="EMBL" id="GEM00472.1"/>
    </source>
</evidence>
<dbReference type="AlphaFoldDB" id="A0A1I5KRT1"/>
<dbReference type="SUPFAM" id="SSF52540">
    <property type="entry name" value="P-loop containing nucleoside triphosphate hydrolases"/>
    <property type="match status" value="1"/>
</dbReference>
<proteinExistence type="inferred from homology"/>
<dbReference type="Pfam" id="PF00437">
    <property type="entry name" value="T2SSE"/>
    <property type="match status" value="1"/>
</dbReference>
<evidence type="ECO:0000313" key="7">
    <source>
        <dbReference type="Proteomes" id="UP000242243"/>
    </source>
</evidence>
<reference evidence="5 8" key="2">
    <citation type="submission" date="2019-07" db="EMBL/GenBank/DDBJ databases">
        <title>Whole genome shotgun sequence of Halolactibacillus halophilus NBRC 100868.</title>
        <authorList>
            <person name="Hosoyama A."/>
            <person name="Uohara A."/>
            <person name="Ohji S."/>
            <person name="Ichikawa N."/>
        </authorList>
    </citation>
    <scope>NUCLEOTIDE SEQUENCE [LARGE SCALE GENOMIC DNA]</scope>
    <source>
        <strain evidence="5 8">NBRC 100868</strain>
    </source>
</reference>
<dbReference type="SMART" id="SM00382">
    <property type="entry name" value="AAA"/>
    <property type="match status" value="1"/>
</dbReference>
<evidence type="ECO:0000256" key="1">
    <source>
        <dbReference type="ARBA" id="ARBA00006611"/>
    </source>
</evidence>
<sequence length="328" mass="37017">MYSSDRFLNALILFAVKENVSDIHFVPHVNETTVYLRVHGERHLYKNLSNEHYTHLLNYLKFQAQMDIGEKRLPQDGVVTLLVNTVKIDLRLSTLPAKQEESLAIRLLPHNEIKPLNQLLLFQSQVKKLTSLIKNTSGIVLLTGPTGSGKTTLLYSLIETLLLEQSFQTITLEDPIEKDLNHFVQVQINEKSGMTYHTGLKAALRHDPDILMVGEIRDVKTAEFVFHAAYTGHLVFSTLHAKDATGTIHRLVEMGIKPIDLSQNLLAICATELMNLDHPNYDRAAIIEFLTGENLLGYCTDFTKPIKSEATFADLKRKAYAYGFISTT</sequence>
<dbReference type="PANTHER" id="PTHR30258">
    <property type="entry name" value="TYPE II SECRETION SYSTEM PROTEIN GSPE-RELATED"/>
    <property type="match status" value="1"/>
</dbReference>
<dbReference type="GO" id="GO:0005886">
    <property type="term" value="C:plasma membrane"/>
    <property type="evidence" value="ECO:0007669"/>
    <property type="project" value="TreeGrafter"/>
</dbReference>
<dbReference type="EMBL" id="FOXC01000001">
    <property type="protein sequence ID" value="SFO87623.1"/>
    <property type="molecule type" value="Genomic_DNA"/>
</dbReference>
<comment type="similarity">
    <text evidence="1">Belongs to the GSP E family.</text>
</comment>
<dbReference type="GO" id="GO:0005524">
    <property type="term" value="F:ATP binding"/>
    <property type="evidence" value="ECO:0007669"/>
    <property type="project" value="UniProtKB-KW"/>
</dbReference>
<keyword evidence="3" id="KW-0067">ATP-binding</keyword>
<dbReference type="CDD" id="cd01129">
    <property type="entry name" value="PulE-GspE-like"/>
    <property type="match status" value="1"/>
</dbReference>
<reference evidence="6 7" key="1">
    <citation type="submission" date="2016-10" db="EMBL/GenBank/DDBJ databases">
        <authorList>
            <person name="de Groot N.N."/>
        </authorList>
    </citation>
    <scope>NUCLEOTIDE SEQUENCE [LARGE SCALE GENOMIC DNA]</scope>
    <source>
        <strain evidence="6 7">DSM 17073</strain>
    </source>
</reference>
<dbReference type="Gene3D" id="3.40.50.300">
    <property type="entry name" value="P-loop containing nucleotide triphosphate hydrolases"/>
    <property type="match status" value="1"/>
</dbReference>
<gene>
    <name evidence="5" type="ORF">HHA03_00040</name>
    <name evidence="6" type="ORF">SAMN05421839_1016</name>
</gene>
<organism evidence="6 7">
    <name type="scientific">Halolactibacillus halophilus</name>
    <dbReference type="NCBI Taxonomy" id="306540"/>
    <lineage>
        <taxon>Bacteria</taxon>
        <taxon>Bacillati</taxon>
        <taxon>Bacillota</taxon>
        <taxon>Bacilli</taxon>
        <taxon>Bacillales</taxon>
        <taxon>Bacillaceae</taxon>
        <taxon>Halolactibacillus</taxon>
    </lineage>
</organism>
<dbReference type="InterPro" id="IPR003593">
    <property type="entry name" value="AAA+_ATPase"/>
</dbReference>